<feature type="region of interest" description="Disordered" evidence="8">
    <location>
        <begin position="293"/>
        <end position="352"/>
    </location>
</feature>
<dbReference type="InterPro" id="IPR018629">
    <property type="entry name" value="XK-rel"/>
</dbReference>
<dbReference type="Pfam" id="PF09815">
    <property type="entry name" value="XK-related"/>
    <property type="match status" value="2"/>
</dbReference>
<protein>
    <recommendedName>
        <fullName evidence="7">XK-related protein</fullName>
    </recommendedName>
</protein>
<feature type="transmembrane region" description="Helical" evidence="7">
    <location>
        <begin position="772"/>
        <end position="795"/>
    </location>
</feature>
<evidence type="ECO:0000256" key="7">
    <source>
        <dbReference type="RuleBase" id="RU910716"/>
    </source>
</evidence>
<reference evidence="9 10" key="1">
    <citation type="journal article" date="2023" name="Sci. Data">
        <title>Genome assembly of the Korean intertidal mud-creeper Batillaria attramentaria.</title>
        <authorList>
            <person name="Patra A.K."/>
            <person name="Ho P.T."/>
            <person name="Jun S."/>
            <person name="Lee S.J."/>
            <person name="Kim Y."/>
            <person name="Won Y.J."/>
        </authorList>
    </citation>
    <scope>NUCLEOTIDE SEQUENCE [LARGE SCALE GENOMIC DNA]</scope>
    <source>
        <strain evidence="9">Wonlab-2016</strain>
    </source>
</reference>
<keyword evidence="5 7" id="KW-1133">Transmembrane helix</keyword>
<keyword evidence="4 7" id="KW-0812">Transmembrane</keyword>
<feature type="transmembrane region" description="Helical" evidence="7">
    <location>
        <begin position="596"/>
        <end position="616"/>
    </location>
</feature>
<dbReference type="PANTHER" id="PTHR16024">
    <property type="entry name" value="XK-RELATED PROTEIN"/>
    <property type="match status" value="1"/>
</dbReference>
<evidence type="ECO:0000256" key="4">
    <source>
        <dbReference type="ARBA" id="ARBA00022692"/>
    </source>
</evidence>
<feature type="region of interest" description="Disordered" evidence="8">
    <location>
        <begin position="29"/>
        <end position="77"/>
    </location>
</feature>
<dbReference type="Proteomes" id="UP001519460">
    <property type="component" value="Unassembled WGS sequence"/>
</dbReference>
<evidence type="ECO:0000256" key="5">
    <source>
        <dbReference type="ARBA" id="ARBA00022989"/>
    </source>
</evidence>
<keyword evidence="10" id="KW-1185">Reference proteome</keyword>
<dbReference type="GO" id="GO:0005886">
    <property type="term" value="C:plasma membrane"/>
    <property type="evidence" value="ECO:0007669"/>
    <property type="project" value="UniProtKB-SubCell"/>
</dbReference>
<feature type="transmembrane region" description="Helical" evidence="7">
    <location>
        <begin position="124"/>
        <end position="148"/>
    </location>
</feature>
<feature type="transmembrane region" description="Helical" evidence="7">
    <location>
        <begin position="475"/>
        <end position="495"/>
    </location>
</feature>
<evidence type="ECO:0000313" key="9">
    <source>
        <dbReference type="EMBL" id="KAK7476703.1"/>
    </source>
</evidence>
<evidence type="ECO:0000256" key="8">
    <source>
        <dbReference type="SAM" id="MobiDB-lite"/>
    </source>
</evidence>
<organism evidence="9 10">
    <name type="scientific">Batillaria attramentaria</name>
    <dbReference type="NCBI Taxonomy" id="370345"/>
    <lineage>
        <taxon>Eukaryota</taxon>
        <taxon>Metazoa</taxon>
        <taxon>Spiralia</taxon>
        <taxon>Lophotrochozoa</taxon>
        <taxon>Mollusca</taxon>
        <taxon>Gastropoda</taxon>
        <taxon>Caenogastropoda</taxon>
        <taxon>Sorbeoconcha</taxon>
        <taxon>Cerithioidea</taxon>
        <taxon>Batillariidae</taxon>
        <taxon>Batillaria</taxon>
    </lineage>
</organism>
<evidence type="ECO:0000256" key="2">
    <source>
        <dbReference type="ARBA" id="ARBA00008789"/>
    </source>
</evidence>
<comment type="caution">
    <text evidence="9">The sequence shown here is derived from an EMBL/GenBank/DDBJ whole genome shotgun (WGS) entry which is preliminary data.</text>
</comment>
<feature type="transmembrane region" description="Helical" evidence="7">
    <location>
        <begin position="706"/>
        <end position="724"/>
    </location>
</feature>
<dbReference type="EMBL" id="JACVVK020000368">
    <property type="protein sequence ID" value="KAK7476703.1"/>
    <property type="molecule type" value="Genomic_DNA"/>
</dbReference>
<feature type="transmembrane region" description="Helical" evidence="7">
    <location>
        <begin position="744"/>
        <end position="765"/>
    </location>
</feature>
<feature type="transmembrane region" description="Helical" evidence="7">
    <location>
        <begin position="154"/>
        <end position="177"/>
    </location>
</feature>
<name>A0ABD0JPG3_9CAEN</name>
<keyword evidence="3" id="KW-1003">Cell membrane</keyword>
<comment type="similarity">
    <text evidence="2 7">Belongs to the XK family.</text>
</comment>
<sequence>MNRASEHRIHFITPSENPVIRGFTSEKCAPLATEEDSEIDEARENRPASPAECRPDASEPPLRPEQGPAPVHPEPEPASGILIEHVREEPEPGETPDNIHWHDLVYKERVVDVEAEYEFTQKDFFLCLLFIPLFLWDVVSDIRMAALYFGRQDWLYGIMTVVPVVLAYIVVFWFALLNYQFINVQLSNFGYRSRYDERVAKSIWVARIVCLVLGATPVIRTIEFLMCGYKSWTPTEEEERKKYQKDKGLAEDSCSYESWKLERAALRQLYKRHTLDPASERRILFITPNGNPVIMGGTTSETPAPLATEEDSEIDDARENRPASPAECRPDAWEPPLPEQGPTSVYPEPEPNSRSLFEHVREGRKSGKTVIIPRQELLYKERVVDIEEEYEFTRTDAALCLLLIPLFFWDVVSDIRMAALYFGRQDWLYGIMTVVPVVLAYIVVLWFALVNYNLVRVRLFDNFVYFSRYRNRTQWIKPILAIRIVFLVLGLAPVIRTVEFVLWGCWSLEPTEGKEKKNYEKQTGDKGETDSCRYQRWKFERAEERRQCKRHTLDLALSNSTIRIFESYFESAPQLCLQLYVLFKTFPQRSVEDATIYASTILSSWLSLALSAITLYKFKRLHRSSGKMSKSAQLVKFLWRTFETGGRVLCMTLFASTLEYRLLAVLVPHVLLVAFWDIRRNVKEWHLETMSTNCGSRRLENNSIDWKNVASALLLGYVSLFYFPPSLGPPHQRSRLLIPSRYVYVGYYIVFYLENVLMLISWAWLTPGLDVWFFRSSIMTFVGFFIFHIVAQVAYYKFFHPNCDRINICLPHQ</sequence>
<gene>
    <name evidence="9" type="ORF">BaRGS_00032040</name>
</gene>
<dbReference type="PANTHER" id="PTHR16024:SF6">
    <property type="entry name" value="XK-RELATED PROTEIN"/>
    <property type="match status" value="1"/>
</dbReference>
<proteinExistence type="inferred from homology"/>
<evidence type="ECO:0000256" key="6">
    <source>
        <dbReference type="ARBA" id="ARBA00023136"/>
    </source>
</evidence>
<dbReference type="InterPro" id="IPR050895">
    <property type="entry name" value="XK-related_scramblase"/>
</dbReference>
<accession>A0ABD0JPG3</accession>
<evidence type="ECO:0000313" key="10">
    <source>
        <dbReference type="Proteomes" id="UP001519460"/>
    </source>
</evidence>
<evidence type="ECO:0000256" key="3">
    <source>
        <dbReference type="ARBA" id="ARBA00022475"/>
    </source>
</evidence>
<feature type="transmembrane region" description="Helical" evidence="7">
    <location>
        <begin position="427"/>
        <end position="454"/>
    </location>
</feature>
<comment type="subcellular location">
    <subcellularLocation>
        <location evidence="1">Cell membrane</location>
        <topology evidence="1">Multi-pass membrane protein</topology>
    </subcellularLocation>
    <subcellularLocation>
        <location evidence="7">Membrane</location>
        <topology evidence="7">Multi-pass membrane protein</topology>
    </subcellularLocation>
</comment>
<evidence type="ECO:0000256" key="1">
    <source>
        <dbReference type="ARBA" id="ARBA00004651"/>
    </source>
</evidence>
<keyword evidence="6 7" id="KW-0472">Membrane</keyword>
<dbReference type="AlphaFoldDB" id="A0ABD0JPG3"/>